<accession>A0AAE8MYZ0</accession>
<feature type="chain" id="PRO_5042058377" description="LysM domain-containing protein" evidence="3">
    <location>
        <begin position="19"/>
        <end position="273"/>
    </location>
</feature>
<dbReference type="PANTHER" id="PTHR47700:SF2">
    <property type="entry name" value="CHITINASE"/>
    <property type="match status" value="1"/>
</dbReference>
<evidence type="ECO:0000313" key="5">
    <source>
        <dbReference type="EMBL" id="SPO03127.1"/>
    </source>
</evidence>
<dbReference type="PANTHER" id="PTHR47700">
    <property type="entry name" value="V CHITINASE, PUTATIVE (AFU_ORTHOLOGUE AFUA_6G13720)-RELATED"/>
    <property type="match status" value="1"/>
</dbReference>
<organism evidence="5 6">
    <name type="scientific">Cephalotrichum gorgonifer</name>
    <dbReference type="NCBI Taxonomy" id="2041049"/>
    <lineage>
        <taxon>Eukaryota</taxon>
        <taxon>Fungi</taxon>
        <taxon>Dikarya</taxon>
        <taxon>Ascomycota</taxon>
        <taxon>Pezizomycotina</taxon>
        <taxon>Sordariomycetes</taxon>
        <taxon>Hypocreomycetidae</taxon>
        <taxon>Microascales</taxon>
        <taxon>Microascaceae</taxon>
        <taxon>Cephalotrichum</taxon>
    </lineage>
</organism>
<dbReference type="EMBL" id="ONZQ02000007">
    <property type="protein sequence ID" value="SPO03127.1"/>
    <property type="molecule type" value="Genomic_DNA"/>
</dbReference>
<gene>
    <name evidence="5" type="ORF">DNG_05809</name>
</gene>
<keyword evidence="1" id="KW-0147">Chitin-binding</keyword>
<dbReference type="Gene3D" id="3.30.60.10">
    <property type="entry name" value="Endochitinase-like"/>
    <property type="match status" value="1"/>
</dbReference>
<dbReference type="SUPFAM" id="SSF54106">
    <property type="entry name" value="LysM domain"/>
    <property type="match status" value="2"/>
</dbReference>
<dbReference type="InterPro" id="IPR018392">
    <property type="entry name" value="LysM"/>
</dbReference>
<dbReference type="CDD" id="cd00118">
    <property type="entry name" value="LysM"/>
    <property type="match status" value="1"/>
</dbReference>
<feature type="domain" description="LysM" evidence="4">
    <location>
        <begin position="30"/>
        <end position="75"/>
    </location>
</feature>
<keyword evidence="2" id="KW-0843">Virulence</keyword>
<dbReference type="InterPro" id="IPR018371">
    <property type="entry name" value="Chitin-binding_1_CS"/>
</dbReference>
<name>A0AAE8MYZ0_9PEZI</name>
<dbReference type="Pfam" id="PF01476">
    <property type="entry name" value="LysM"/>
    <property type="match status" value="2"/>
</dbReference>
<proteinExistence type="predicted"/>
<dbReference type="Gene3D" id="3.10.350.10">
    <property type="entry name" value="LysM domain"/>
    <property type="match status" value="3"/>
</dbReference>
<evidence type="ECO:0000256" key="3">
    <source>
        <dbReference type="SAM" id="SignalP"/>
    </source>
</evidence>
<sequence length="273" mass="29009">MHLRTALTALLLSHGGFASPLSASPLANCEFIQINPSEGCDKLADRCGISPAEFERVNPKDSLCTTLRIGQRVCCTEGELPAIEGNPDGSCKQIEVERGDNCDKLAAECNVSLPELHDFNNATTEFCGALMPGQQVCCTPGELDADPEPQPPVEVNLNSTCKDYIVQRGDTCTSIASEFKLSGWSTVEEFNEGKTWGWRGCDKLFPDMAICVGGGGAPMPLPDQGAECGPRVPGTERPAGGVGIGDLNPCADGMCCSFYGSCGVTEEYCNWLL</sequence>
<reference evidence="5" key="1">
    <citation type="submission" date="2018-03" db="EMBL/GenBank/DDBJ databases">
        <authorList>
            <person name="Guldener U."/>
        </authorList>
    </citation>
    <scope>NUCLEOTIDE SEQUENCE</scope>
</reference>
<dbReference type="GO" id="GO:0008061">
    <property type="term" value="F:chitin binding"/>
    <property type="evidence" value="ECO:0007669"/>
    <property type="project" value="UniProtKB-KW"/>
</dbReference>
<dbReference type="Proteomes" id="UP001187682">
    <property type="component" value="Unassembled WGS sequence"/>
</dbReference>
<dbReference type="InterPro" id="IPR036861">
    <property type="entry name" value="Endochitinase-like_sf"/>
</dbReference>
<dbReference type="AlphaFoldDB" id="A0AAE8MYZ0"/>
<dbReference type="PROSITE" id="PS51782">
    <property type="entry name" value="LYSM"/>
    <property type="match status" value="3"/>
</dbReference>
<dbReference type="SUPFAM" id="SSF57016">
    <property type="entry name" value="Plant lectins/antimicrobial peptides"/>
    <property type="match status" value="1"/>
</dbReference>
<feature type="domain" description="LysM" evidence="4">
    <location>
        <begin position="162"/>
        <end position="212"/>
    </location>
</feature>
<comment type="caution">
    <text evidence="5">The sequence shown here is derived from an EMBL/GenBank/DDBJ whole genome shotgun (WGS) entry which is preliminary data.</text>
</comment>
<keyword evidence="6" id="KW-1185">Reference proteome</keyword>
<dbReference type="InterPro" id="IPR036779">
    <property type="entry name" value="LysM_dom_sf"/>
</dbReference>
<dbReference type="SMART" id="SM00257">
    <property type="entry name" value="LysM"/>
    <property type="match status" value="3"/>
</dbReference>
<keyword evidence="3" id="KW-0732">Signal</keyword>
<evidence type="ECO:0000259" key="4">
    <source>
        <dbReference type="PROSITE" id="PS51782"/>
    </source>
</evidence>
<feature type="signal peptide" evidence="3">
    <location>
        <begin position="1"/>
        <end position="18"/>
    </location>
</feature>
<evidence type="ECO:0000256" key="1">
    <source>
        <dbReference type="ARBA" id="ARBA00022669"/>
    </source>
</evidence>
<feature type="domain" description="LysM" evidence="4">
    <location>
        <begin position="92"/>
        <end position="138"/>
    </location>
</feature>
<evidence type="ECO:0000256" key="2">
    <source>
        <dbReference type="ARBA" id="ARBA00023026"/>
    </source>
</evidence>
<evidence type="ECO:0000313" key="6">
    <source>
        <dbReference type="Proteomes" id="UP001187682"/>
    </source>
</evidence>
<protein>
    <recommendedName>
        <fullName evidence="4">LysM domain-containing protein</fullName>
    </recommendedName>
</protein>
<dbReference type="InterPro" id="IPR053214">
    <property type="entry name" value="LysM12-like"/>
</dbReference>
<dbReference type="PROSITE" id="PS00026">
    <property type="entry name" value="CHIT_BIND_I_1"/>
    <property type="match status" value="1"/>
</dbReference>